<dbReference type="PANTHER" id="PTHR14119">
    <property type="entry name" value="HYDROLASE"/>
    <property type="match status" value="1"/>
</dbReference>
<proteinExistence type="predicted"/>
<evidence type="ECO:0000259" key="1">
    <source>
        <dbReference type="Pfam" id="PF00857"/>
    </source>
</evidence>
<sequence>MRLTSENSLLLIVDLQTGLLPVIDGGAQAVNEAGWLAGMADVVGVPVWVTEQSPEKIGASTPELLSALGEHQVWQKQHFSAMGEPDFRAALKATGKTQIVLCGAEAHICVLQTALDLQATGYAVYWLSEATASRRKEEARLARERACAGGAVGVSADMVAYEWIERCDTATFKQAHQTFLKRRAARPLTFF</sequence>
<organism evidence="2 3">
    <name type="scientific">Vreelandella subglaciescola</name>
    <dbReference type="NCBI Taxonomy" id="29571"/>
    <lineage>
        <taxon>Bacteria</taxon>
        <taxon>Pseudomonadati</taxon>
        <taxon>Pseudomonadota</taxon>
        <taxon>Gammaproteobacteria</taxon>
        <taxon>Oceanospirillales</taxon>
        <taxon>Halomonadaceae</taxon>
        <taxon>Vreelandella</taxon>
    </lineage>
</organism>
<dbReference type="OrthoDB" id="9796958at2"/>
<dbReference type="PANTHER" id="PTHR14119:SF3">
    <property type="entry name" value="ISOCHORISMATASE DOMAIN-CONTAINING PROTEIN 2"/>
    <property type="match status" value="1"/>
</dbReference>
<dbReference type="RefSeq" id="WP_079552500.1">
    <property type="nucleotide sequence ID" value="NZ_LT670847.1"/>
</dbReference>
<dbReference type="STRING" id="29571.SAMN05878437_1459"/>
<evidence type="ECO:0000313" key="2">
    <source>
        <dbReference type="EMBL" id="SHM14429.1"/>
    </source>
</evidence>
<dbReference type="InterPro" id="IPR050993">
    <property type="entry name" value="Isochorismatase_domain"/>
</dbReference>
<keyword evidence="3" id="KW-1185">Reference proteome</keyword>
<dbReference type="InterPro" id="IPR036380">
    <property type="entry name" value="Isochorismatase-like_sf"/>
</dbReference>
<reference evidence="2 3" key="1">
    <citation type="submission" date="2016-11" db="EMBL/GenBank/DDBJ databases">
        <authorList>
            <person name="Jaros S."/>
            <person name="Januszkiewicz K."/>
            <person name="Wedrychowicz H."/>
        </authorList>
    </citation>
    <scope>NUCLEOTIDE SEQUENCE [LARGE SCALE GENOMIC DNA]</scope>
    <source>
        <strain evidence="2 3">ACAM 12</strain>
    </source>
</reference>
<dbReference type="FunCoup" id="A0A1M7GEX5">
    <property type="interactions" value="353"/>
</dbReference>
<dbReference type="Proteomes" id="UP000190911">
    <property type="component" value="Chromosome I"/>
</dbReference>
<dbReference type="InterPro" id="IPR000868">
    <property type="entry name" value="Isochorismatase-like_dom"/>
</dbReference>
<feature type="domain" description="Isochorismatase-like" evidence="1">
    <location>
        <begin position="8"/>
        <end position="150"/>
    </location>
</feature>
<gene>
    <name evidence="2" type="ORF">SAMN05878437_1459</name>
</gene>
<protein>
    <submittedName>
        <fullName evidence="2">Nicotinamidase-related amidase</fullName>
    </submittedName>
</protein>
<dbReference type="SUPFAM" id="SSF52499">
    <property type="entry name" value="Isochorismatase-like hydrolases"/>
    <property type="match status" value="1"/>
</dbReference>
<dbReference type="EMBL" id="LT670847">
    <property type="protein sequence ID" value="SHM14429.1"/>
    <property type="molecule type" value="Genomic_DNA"/>
</dbReference>
<dbReference type="Pfam" id="PF00857">
    <property type="entry name" value="Isochorismatase"/>
    <property type="match status" value="1"/>
</dbReference>
<name>A0A1M7GEX5_9GAMM</name>
<dbReference type="InParanoid" id="A0A1M7GEX5"/>
<evidence type="ECO:0000313" key="3">
    <source>
        <dbReference type="Proteomes" id="UP000190911"/>
    </source>
</evidence>
<dbReference type="AlphaFoldDB" id="A0A1M7GEX5"/>
<accession>A0A1M7GEX5</accession>
<dbReference type="Gene3D" id="3.40.50.850">
    <property type="entry name" value="Isochorismatase-like"/>
    <property type="match status" value="1"/>
</dbReference>